<gene>
    <name evidence="10" type="primary">Dmoj\GI17651</name>
    <name evidence="10" type="ORF">Dmoj_GI17651</name>
</gene>
<feature type="compositionally biased region" description="Low complexity" evidence="8">
    <location>
        <begin position="401"/>
        <end position="410"/>
    </location>
</feature>
<evidence type="ECO:0000256" key="6">
    <source>
        <dbReference type="ARBA" id="ARBA00023306"/>
    </source>
</evidence>
<feature type="region of interest" description="Disordered" evidence="8">
    <location>
        <begin position="160"/>
        <end position="180"/>
    </location>
</feature>
<dbReference type="Proteomes" id="UP000009192">
    <property type="component" value="Unassembled WGS sequence"/>
</dbReference>
<evidence type="ECO:0000256" key="4">
    <source>
        <dbReference type="ARBA" id="ARBA00022801"/>
    </source>
</evidence>
<keyword evidence="11" id="KW-1185">Reference proteome</keyword>
<evidence type="ECO:0000313" key="10">
    <source>
        <dbReference type="EMBL" id="EDW12382.2"/>
    </source>
</evidence>
<dbReference type="GO" id="GO:0007348">
    <property type="term" value="P:regulation of syncytial blastoderm mitotic cell cycle"/>
    <property type="evidence" value="ECO:0007669"/>
    <property type="project" value="EnsemblMetazoa"/>
</dbReference>
<dbReference type="GO" id="GO:0010971">
    <property type="term" value="P:positive regulation of G2/M transition of mitotic cell cycle"/>
    <property type="evidence" value="ECO:0007669"/>
    <property type="project" value="TreeGrafter"/>
</dbReference>
<reference evidence="10 11" key="1">
    <citation type="journal article" date="2007" name="Nature">
        <title>Evolution of genes and genomes on the Drosophila phylogeny.</title>
        <authorList>
            <consortium name="Drosophila 12 Genomes Consortium"/>
            <person name="Clark A.G."/>
            <person name="Eisen M.B."/>
            <person name="Smith D.R."/>
            <person name="Bergman C.M."/>
            <person name="Oliver B."/>
            <person name="Markow T.A."/>
            <person name="Kaufman T.C."/>
            <person name="Kellis M."/>
            <person name="Gelbart W."/>
            <person name="Iyer V.N."/>
            <person name="Pollard D.A."/>
            <person name="Sackton T.B."/>
            <person name="Larracuente A.M."/>
            <person name="Singh N.D."/>
            <person name="Abad J.P."/>
            <person name="Abt D.N."/>
            <person name="Adryan B."/>
            <person name="Aguade M."/>
            <person name="Akashi H."/>
            <person name="Anderson W.W."/>
            <person name="Aquadro C.F."/>
            <person name="Ardell D.H."/>
            <person name="Arguello R."/>
            <person name="Artieri C.G."/>
            <person name="Barbash D.A."/>
            <person name="Barker D."/>
            <person name="Barsanti P."/>
            <person name="Batterham P."/>
            <person name="Batzoglou S."/>
            <person name="Begun D."/>
            <person name="Bhutkar A."/>
            <person name="Blanco E."/>
            <person name="Bosak S.A."/>
            <person name="Bradley R.K."/>
            <person name="Brand A.D."/>
            <person name="Brent M.R."/>
            <person name="Brooks A.N."/>
            <person name="Brown R.H."/>
            <person name="Butlin R.K."/>
            <person name="Caggese C."/>
            <person name="Calvi B.R."/>
            <person name="Bernardo de Carvalho A."/>
            <person name="Caspi A."/>
            <person name="Castrezana S."/>
            <person name="Celniker S.E."/>
            <person name="Chang J.L."/>
            <person name="Chapple C."/>
            <person name="Chatterji S."/>
            <person name="Chinwalla A."/>
            <person name="Civetta A."/>
            <person name="Clifton S.W."/>
            <person name="Comeron J.M."/>
            <person name="Costello J.C."/>
            <person name="Coyne J.A."/>
            <person name="Daub J."/>
            <person name="David R.G."/>
            <person name="Delcher A.L."/>
            <person name="Delehaunty K."/>
            <person name="Do C.B."/>
            <person name="Ebling H."/>
            <person name="Edwards K."/>
            <person name="Eickbush T."/>
            <person name="Evans J.D."/>
            <person name="Filipski A."/>
            <person name="Findeiss S."/>
            <person name="Freyhult E."/>
            <person name="Fulton L."/>
            <person name="Fulton R."/>
            <person name="Garcia A.C."/>
            <person name="Gardiner A."/>
            <person name="Garfield D.A."/>
            <person name="Garvin B.E."/>
            <person name="Gibson G."/>
            <person name="Gilbert D."/>
            <person name="Gnerre S."/>
            <person name="Godfrey J."/>
            <person name="Good R."/>
            <person name="Gotea V."/>
            <person name="Gravely B."/>
            <person name="Greenberg A.J."/>
            <person name="Griffiths-Jones S."/>
            <person name="Gross S."/>
            <person name="Guigo R."/>
            <person name="Gustafson E.A."/>
            <person name="Haerty W."/>
            <person name="Hahn M.W."/>
            <person name="Halligan D.L."/>
            <person name="Halpern A.L."/>
            <person name="Halter G.M."/>
            <person name="Han M.V."/>
            <person name="Heger A."/>
            <person name="Hillier L."/>
            <person name="Hinrichs A.S."/>
            <person name="Holmes I."/>
            <person name="Hoskins R.A."/>
            <person name="Hubisz M.J."/>
            <person name="Hultmark D."/>
            <person name="Huntley M.A."/>
            <person name="Jaffe D.B."/>
            <person name="Jagadeeshan S."/>
            <person name="Jeck W.R."/>
            <person name="Johnson J."/>
            <person name="Jones C.D."/>
            <person name="Jordan W.C."/>
            <person name="Karpen G.H."/>
            <person name="Kataoka E."/>
            <person name="Keightley P.D."/>
            <person name="Kheradpour P."/>
            <person name="Kirkness E.F."/>
            <person name="Koerich L.B."/>
            <person name="Kristiansen K."/>
            <person name="Kudrna D."/>
            <person name="Kulathinal R.J."/>
            <person name="Kumar S."/>
            <person name="Kwok R."/>
            <person name="Lander E."/>
            <person name="Langley C.H."/>
            <person name="Lapoint R."/>
            <person name="Lazzaro B.P."/>
            <person name="Lee S.J."/>
            <person name="Levesque L."/>
            <person name="Li R."/>
            <person name="Lin C.F."/>
            <person name="Lin M.F."/>
            <person name="Lindblad-Toh K."/>
            <person name="Llopart A."/>
            <person name="Long M."/>
            <person name="Low L."/>
            <person name="Lozovsky E."/>
            <person name="Lu J."/>
            <person name="Luo M."/>
            <person name="Machado C.A."/>
            <person name="Makalowski W."/>
            <person name="Marzo M."/>
            <person name="Matsuda M."/>
            <person name="Matzkin L."/>
            <person name="McAllister B."/>
            <person name="McBride C.S."/>
            <person name="McKernan B."/>
            <person name="McKernan K."/>
            <person name="Mendez-Lago M."/>
            <person name="Minx P."/>
            <person name="Mollenhauer M.U."/>
            <person name="Montooth K."/>
            <person name="Mount S.M."/>
            <person name="Mu X."/>
            <person name="Myers E."/>
            <person name="Negre B."/>
            <person name="Newfeld S."/>
            <person name="Nielsen R."/>
            <person name="Noor M.A."/>
            <person name="O'Grady P."/>
            <person name="Pachter L."/>
            <person name="Papaceit M."/>
            <person name="Parisi M.J."/>
            <person name="Parisi M."/>
            <person name="Parts L."/>
            <person name="Pedersen J.S."/>
            <person name="Pesole G."/>
            <person name="Phillippy A.M."/>
            <person name="Ponting C.P."/>
            <person name="Pop M."/>
            <person name="Porcelli D."/>
            <person name="Powell J.R."/>
            <person name="Prohaska S."/>
            <person name="Pruitt K."/>
            <person name="Puig M."/>
            <person name="Quesneville H."/>
            <person name="Ram K.R."/>
            <person name="Rand D."/>
            <person name="Rasmussen M.D."/>
            <person name="Reed L.K."/>
            <person name="Reenan R."/>
            <person name="Reily A."/>
            <person name="Remington K.A."/>
            <person name="Rieger T.T."/>
            <person name="Ritchie M.G."/>
            <person name="Robin C."/>
            <person name="Rogers Y.H."/>
            <person name="Rohde C."/>
            <person name="Rozas J."/>
            <person name="Rubenfield M.J."/>
            <person name="Ruiz A."/>
            <person name="Russo S."/>
            <person name="Salzberg S.L."/>
            <person name="Sanchez-Gracia A."/>
            <person name="Saranga D.J."/>
            <person name="Sato H."/>
            <person name="Schaeffer S.W."/>
            <person name="Schatz M.C."/>
            <person name="Schlenke T."/>
            <person name="Schwartz R."/>
            <person name="Segarra C."/>
            <person name="Singh R.S."/>
            <person name="Sirot L."/>
            <person name="Sirota M."/>
            <person name="Sisneros N.B."/>
            <person name="Smith C.D."/>
            <person name="Smith T.F."/>
            <person name="Spieth J."/>
            <person name="Stage D.E."/>
            <person name="Stark A."/>
            <person name="Stephan W."/>
            <person name="Strausberg R.L."/>
            <person name="Strempel S."/>
            <person name="Sturgill D."/>
            <person name="Sutton G."/>
            <person name="Sutton G.G."/>
            <person name="Tao W."/>
            <person name="Teichmann S."/>
            <person name="Tobari Y.N."/>
            <person name="Tomimura Y."/>
            <person name="Tsolas J.M."/>
            <person name="Valente V.L."/>
            <person name="Venter E."/>
            <person name="Venter J.C."/>
            <person name="Vicario S."/>
            <person name="Vieira F.G."/>
            <person name="Vilella A.J."/>
            <person name="Villasante A."/>
            <person name="Walenz B."/>
            <person name="Wang J."/>
            <person name="Wasserman M."/>
            <person name="Watts T."/>
            <person name="Wilson D."/>
            <person name="Wilson R.K."/>
            <person name="Wing R.A."/>
            <person name="Wolfner M.F."/>
            <person name="Wong A."/>
            <person name="Wong G.K."/>
            <person name="Wu C.I."/>
            <person name="Wu G."/>
            <person name="Yamamoto D."/>
            <person name="Yang H.P."/>
            <person name="Yang S.P."/>
            <person name="Yorke J.A."/>
            <person name="Yoshida K."/>
            <person name="Zdobnov E."/>
            <person name="Zhang P."/>
            <person name="Zhang Y."/>
            <person name="Zimin A.V."/>
            <person name="Baldwin J."/>
            <person name="Abdouelleil A."/>
            <person name="Abdulkadir J."/>
            <person name="Abebe A."/>
            <person name="Abera B."/>
            <person name="Abreu J."/>
            <person name="Acer S.C."/>
            <person name="Aftuck L."/>
            <person name="Alexander A."/>
            <person name="An P."/>
            <person name="Anderson E."/>
            <person name="Anderson S."/>
            <person name="Arachi H."/>
            <person name="Azer M."/>
            <person name="Bachantsang P."/>
            <person name="Barry A."/>
            <person name="Bayul T."/>
            <person name="Berlin A."/>
            <person name="Bessette D."/>
            <person name="Bloom T."/>
            <person name="Blye J."/>
            <person name="Boguslavskiy L."/>
            <person name="Bonnet C."/>
            <person name="Boukhgalter B."/>
            <person name="Bourzgui I."/>
            <person name="Brown A."/>
            <person name="Cahill P."/>
            <person name="Channer S."/>
            <person name="Cheshatsang Y."/>
            <person name="Chuda L."/>
            <person name="Citroen M."/>
            <person name="Collymore A."/>
            <person name="Cooke P."/>
            <person name="Costello M."/>
            <person name="D'Aco K."/>
            <person name="Daza R."/>
            <person name="De Haan G."/>
            <person name="DeGray S."/>
            <person name="DeMaso C."/>
            <person name="Dhargay N."/>
            <person name="Dooley K."/>
            <person name="Dooley E."/>
            <person name="Doricent M."/>
            <person name="Dorje P."/>
            <person name="Dorjee K."/>
            <person name="Dupes A."/>
            <person name="Elong R."/>
            <person name="Falk J."/>
            <person name="Farina A."/>
            <person name="Faro S."/>
            <person name="Ferguson D."/>
            <person name="Fisher S."/>
            <person name="Foley C.D."/>
            <person name="Franke A."/>
            <person name="Friedrich D."/>
            <person name="Gadbois L."/>
            <person name="Gearin G."/>
            <person name="Gearin C.R."/>
            <person name="Giannoukos G."/>
            <person name="Goode T."/>
            <person name="Graham J."/>
            <person name="Grandbois E."/>
            <person name="Grewal S."/>
            <person name="Gyaltsen K."/>
            <person name="Hafez N."/>
            <person name="Hagos B."/>
            <person name="Hall J."/>
            <person name="Henson C."/>
            <person name="Hollinger A."/>
            <person name="Honan T."/>
            <person name="Huard M.D."/>
            <person name="Hughes L."/>
            <person name="Hurhula B."/>
            <person name="Husby M.E."/>
            <person name="Kamat A."/>
            <person name="Kanga B."/>
            <person name="Kashin S."/>
            <person name="Khazanovich D."/>
            <person name="Kisner P."/>
            <person name="Lance K."/>
            <person name="Lara M."/>
            <person name="Lee W."/>
            <person name="Lennon N."/>
            <person name="Letendre F."/>
            <person name="LeVine R."/>
            <person name="Lipovsky A."/>
            <person name="Liu X."/>
            <person name="Liu J."/>
            <person name="Liu S."/>
            <person name="Lokyitsang T."/>
            <person name="Lokyitsang Y."/>
            <person name="Lubonja R."/>
            <person name="Lui A."/>
            <person name="MacDonald P."/>
            <person name="Magnisalis V."/>
            <person name="Maru K."/>
            <person name="Matthews C."/>
            <person name="McCusker W."/>
            <person name="McDonough S."/>
            <person name="Mehta T."/>
            <person name="Meldrim J."/>
            <person name="Meneus L."/>
            <person name="Mihai O."/>
            <person name="Mihalev A."/>
            <person name="Mihova T."/>
            <person name="Mittelman R."/>
            <person name="Mlenga V."/>
            <person name="Montmayeur A."/>
            <person name="Mulrain L."/>
            <person name="Navidi A."/>
            <person name="Naylor J."/>
            <person name="Negash T."/>
            <person name="Nguyen T."/>
            <person name="Nguyen N."/>
            <person name="Nicol R."/>
            <person name="Norbu C."/>
            <person name="Norbu N."/>
            <person name="Novod N."/>
            <person name="O'Neill B."/>
            <person name="Osman S."/>
            <person name="Markiewicz E."/>
            <person name="Oyono O.L."/>
            <person name="Patti C."/>
            <person name="Phunkhang P."/>
            <person name="Pierre F."/>
            <person name="Priest M."/>
            <person name="Raghuraman S."/>
            <person name="Rege F."/>
            <person name="Reyes R."/>
            <person name="Rise C."/>
            <person name="Rogov P."/>
            <person name="Ross K."/>
            <person name="Ryan E."/>
            <person name="Settipalli S."/>
            <person name="Shea T."/>
            <person name="Sherpa N."/>
            <person name="Shi L."/>
            <person name="Shih D."/>
            <person name="Sparrow T."/>
            <person name="Spaulding J."/>
            <person name="Stalker J."/>
            <person name="Stange-Thomann N."/>
            <person name="Stavropoulos S."/>
            <person name="Stone C."/>
            <person name="Strader C."/>
            <person name="Tesfaye S."/>
            <person name="Thomson T."/>
            <person name="Thoulutsang Y."/>
            <person name="Thoulutsang D."/>
            <person name="Topham K."/>
            <person name="Topping I."/>
            <person name="Tsamla T."/>
            <person name="Vassiliev H."/>
            <person name="Vo A."/>
            <person name="Wangchuk T."/>
            <person name="Wangdi T."/>
            <person name="Weiand M."/>
            <person name="Wilkinson J."/>
            <person name="Wilson A."/>
            <person name="Yadav S."/>
            <person name="Young G."/>
            <person name="Yu Q."/>
            <person name="Zembek L."/>
            <person name="Zhong D."/>
            <person name="Zimmer A."/>
            <person name="Zwirko Z."/>
            <person name="Jaffe D.B."/>
            <person name="Alvarez P."/>
            <person name="Brockman W."/>
            <person name="Butler J."/>
            <person name="Chin C."/>
            <person name="Gnerre S."/>
            <person name="Grabherr M."/>
            <person name="Kleber M."/>
            <person name="Mauceli E."/>
            <person name="MacCallum I."/>
        </authorList>
    </citation>
    <scope>NUCLEOTIDE SEQUENCE [LARGE SCALE GENOMIC DNA]</scope>
    <source>
        <strain evidence="11">Tucson 15081-1352.22</strain>
    </source>
</reference>
<dbReference type="GO" id="GO:0005819">
    <property type="term" value="C:spindle"/>
    <property type="evidence" value="ECO:0007669"/>
    <property type="project" value="EnsemblMetazoa"/>
</dbReference>
<proteinExistence type="inferred from homology"/>
<dbReference type="SMART" id="SM00450">
    <property type="entry name" value="RHOD"/>
    <property type="match status" value="1"/>
</dbReference>
<dbReference type="AlphaFoldDB" id="B4KI89"/>
<evidence type="ECO:0000256" key="7">
    <source>
        <dbReference type="ARBA" id="ARBA00051722"/>
    </source>
</evidence>
<dbReference type="CDD" id="cd01530">
    <property type="entry name" value="Cdc25"/>
    <property type="match status" value="1"/>
</dbReference>
<dbReference type="SUPFAM" id="SSF52821">
    <property type="entry name" value="Rhodanese/Cell cycle control phosphatase"/>
    <property type="match status" value="1"/>
</dbReference>
<dbReference type="InterPro" id="IPR000751">
    <property type="entry name" value="MPI_Phosphatase"/>
</dbReference>
<dbReference type="Pfam" id="PF00581">
    <property type="entry name" value="Rhodanese"/>
    <property type="match status" value="1"/>
</dbReference>
<dbReference type="GO" id="GO:0000086">
    <property type="term" value="P:G2/M transition of mitotic cell cycle"/>
    <property type="evidence" value="ECO:0007669"/>
    <property type="project" value="TreeGrafter"/>
</dbReference>
<keyword evidence="5" id="KW-0904">Protein phosphatase</keyword>
<keyword evidence="4" id="KW-0378">Hydrolase</keyword>
<organism evidence="10 11">
    <name type="scientific">Drosophila mojavensis</name>
    <name type="common">Fruit fly</name>
    <dbReference type="NCBI Taxonomy" id="7230"/>
    <lineage>
        <taxon>Eukaryota</taxon>
        <taxon>Metazoa</taxon>
        <taxon>Ecdysozoa</taxon>
        <taxon>Arthropoda</taxon>
        <taxon>Hexapoda</taxon>
        <taxon>Insecta</taxon>
        <taxon>Pterygota</taxon>
        <taxon>Neoptera</taxon>
        <taxon>Endopterygota</taxon>
        <taxon>Diptera</taxon>
        <taxon>Brachycera</taxon>
        <taxon>Muscomorpha</taxon>
        <taxon>Ephydroidea</taxon>
        <taxon>Drosophilidae</taxon>
        <taxon>Drosophila</taxon>
    </lineage>
</organism>
<dbReference type="InParanoid" id="B4KI89"/>
<dbReference type="GO" id="GO:0007283">
    <property type="term" value="P:spermatogenesis"/>
    <property type="evidence" value="ECO:0007669"/>
    <property type="project" value="EnsemblMetazoa"/>
</dbReference>
<evidence type="ECO:0000256" key="3">
    <source>
        <dbReference type="ARBA" id="ARBA00022618"/>
    </source>
</evidence>
<dbReference type="PANTHER" id="PTHR10828">
    <property type="entry name" value="M-PHASE INDUCER PHOSPHATASE DUAL SPECIFICITY PHOSPHATASE CDC25"/>
    <property type="match status" value="1"/>
</dbReference>
<dbReference type="HOGENOM" id="CLU_014464_3_1_1"/>
<dbReference type="PRINTS" id="PR00716">
    <property type="entry name" value="MPIPHPHTASE"/>
</dbReference>
<evidence type="ECO:0000256" key="5">
    <source>
        <dbReference type="ARBA" id="ARBA00022912"/>
    </source>
</evidence>
<evidence type="ECO:0000256" key="1">
    <source>
        <dbReference type="ARBA" id="ARBA00011065"/>
    </source>
</evidence>
<dbReference type="PANTHER" id="PTHR10828:SF76">
    <property type="entry name" value="M-PHASE INDUCER PHOSPHATASE"/>
    <property type="match status" value="1"/>
</dbReference>
<dbReference type="GO" id="GO:0110032">
    <property type="term" value="P:positive regulation of G2/MI transition of meiotic cell cycle"/>
    <property type="evidence" value="ECO:0007669"/>
    <property type="project" value="TreeGrafter"/>
</dbReference>
<keyword evidence="3" id="KW-0132">Cell division</keyword>
<dbReference type="GO" id="GO:0051301">
    <property type="term" value="P:cell division"/>
    <property type="evidence" value="ECO:0007669"/>
    <property type="project" value="UniProtKB-KW"/>
</dbReference>
<feature type="compositionally biased region" description="Basic residues" evidence="8">
    <location>
        <begin position="411"/>
        <end position="421"/>
    </location>
</feature>
<sequence>MASKRLSLMLEEQLHSNDGVASLEQRSAKRHKASDESPLQRMLHRQISGGNCTVHLSPITELAHNMRDTQLDGGGCGTPKSSTLRSYSSISSSYDSSNSLDDEYMAMFELEALEQRPPDKLPGDLDALISGQLKSTSVCTERNRTVRRCLSMSEQQLEEEQDQLQQQHHDQQQKVSSLAVTPVKTSNVSMRKAVSMNDADIMNALADEPELIGDLSKPCALPVLLHGVRHRDLKTISCETLARLMRGEFAELQNHYQIIDCRYPYEYDGGHIRGALNLYTRAQIKDAFPPCDQVAGQHRIYVFHCEFSSERGPKLLRYLRSNDRNEHTHNYPTLDYPELYLLHNGYKEFYASYTDLCEPCAYVPMLAPAHNEEYRLFRAKTKSWQCADSDGGDSGIGGTDGHSSSSSSFSRRGRTLHKSRSRLLYAEE</sequence>
<dbReference type="GO" id="GO:0051078">
    <property type="term" value="P:meiotic nuclear membrane disassembly"/>
    <property type="evidence" value="ECO:0007669"/>
    <property type="project" value="EnsemblMetazoa"/>
</dbReference>
<feature type="region of interest" description="Disordered" evidence="8">
    <location>
        <begin position="385"/>
        <end position="428"/>
    </location>
</feature>
<feature type="region of interest" description="Disordered" evidence="8">
    <location>
        <begin position="18"/>
        <end position="39"/>
    </location>
</feature>
<protein>
    <recommendedName>
        <fullName evidence="2">protein-tyrosine-phosphatase</fullName>
        <ecNumber evidence="2">3.1.3.48</ecNumber>
    </recommendedName>
</protein>
<feature type="domain" description="Rhodanese" evidence="9">
    <location>
        <begin position="252"/>
        <end position="358"/>
    </location>
</feature>
<dbReference type="SMR" id="B4KI89"/>
<dbReference type="GO" id="GO:0007140">
    <property type="term" value="P:male meiotic nuclear division"/>
    <property type="evidence" value="ECO:0007669"/>
    <property type="project" value="EnsemblMetazoa"/>
</dbReference>
<evidence type="ECO:0000313" key="11">
    <source>
        <dbReference type="Proteomes" id="UP000009192"/>
    </source>
</evidence>
<evidence type="ECO:0000256" key="8">
    <source>
        <dbReference type="SAM" id="MobiDB-lite"/>
    </source>
</evidence>
<dbReference type="OrthoDB" id="26523at2759"/>
<comment type="catalytic activity">
    <reaction evidence="7">
        <text>O-phospho-L-tyrosyl-[protein] + H2O = L-tyrosyl-[protein] + phosphate</text>
        <dbReference type="Rhea" id="RHEA:10684"/>
        <dbReference type="Rhea" id="RHEA-COMP:10136"/>
        <dbReference type="Rhea" id="RHEA-COMP:20101"/>
        <dbReference type="ChEBI" id="CHEBI:15377"/>
        <dbReference type="ChEBI" id="CHEBI:43474"/>
        <dbReference type="ChEBI" id="CHEBI:46858"/>
        <dbReference type="ChEBI" id="CHEBI:61978"/>
        <dbReference type="EC" id="3.1.3.48"/>
    </reaction>
</comment>
<comment type="similarity">
    <text evidence="1">Belongs to the MPI phosphatase family.</text>
</comment>
<dbReference type="FunCoup" id="B4KI89">
    <property type="interactions" value="158"/>
</dbReference>
<dbReference type="GO" id="GO:0005634">
    <property type="term" value="C:nucleus"/>
    <property type="evidence" value="ECO:0007669"/>
    <property type="project" value="EnsemblMetazoa"/>
</dbReference>
<dbReference type="GO" id="GO:0004725">
    <property type="term" value="F:protein tyrosine phosphatase activity"/>
    <property type="evidence" value="ECO:0007669"/>
    <property type="project" value="UniProtKB-EC"/>
</dbReference>
<dbReference type="EMBL" id="CH933807">
    <property type="protein sequence ID" value="EDW12382.2"/>
    <property type="molecule type" value="Genomic_DNA"/>
</dbReference>
<dbReference type="KEGG" id="dmo:Dmoj_GI17651"/>
<evidence type="ECO:0000259" key="9">
    <source>
        <dbReference type="PROSITE" id="PS50206"/>
    </source>
</evidence>
<name>B4KI89_DROMO</name>
<dbReference type="GO" id="GO:0005737">
    <property type="term" value="C:cytoplasm"/>
    <property type="evidence" value="ECO:0007669"/>
    <property type="project" value="TreeGrafter"/>
</dbReference>
<dbReference type="PROSITE" id="PS50206">
    <property type="entry name" value="RHODANESE_3"/>
    <property type="match status" value="1"/>
</dbReference>
<accession>B4KI89</accession>
<dbReference type="EC" id="3.1.3.48" evidence="2"/>
<evidence type="ECO:0000256" key="2">
    <source>
        <dbReference type="ARBA" id="ARBA00013064"/>
    </source>
</evidence>
<dbReference type="Gene3D" id="3.40.250.10">
    <property type="entry name" value="Rhodanese-like domain"/>
    <property type="match status" value="1"/>
</dbReference>
<dbReference type="eggNOG" id="KOG3772">
    <property type="taxonomic scope" value="Eukaryota"/>
</dbReference>
<dbReference type="FunFam" id="3.40.250.10:FF:000036">
    <property type="entry name" value="M-phase inducer phosphatase"/>
    <property type="match status" value="1"/>
</dbReference>
<keyword evidence="6" id="KW-0131">Cell cycle</keyword>
<dbReference type="InterPro" id="IPR036873">
    <property type="entry name" value="Rhodanese-like_dom_sf"/>
</dbReference>
<dbReference type="InterPro" id="IPR001763">
    <property type="entry name" value="Rhodanese-like_dom"/>
</dbReference>